<keyword evidence="3" id="KW-1185">Reference proteome</keyword>
<evidence type="ECO:0008006" key="4">
    <source>
        <dbReference type="Google" id="ProtNLM"/>
    </source>
</evidence>
<reference evidence="3" key="1">
    <citation type="journal article" date="2019" name="Int. J. Syst. Evol. Microbiol.">
        <title>The Global Catalogue of Microorganisms (GCM) 10K type strain sequencing project: providing services to taxonomists for standard genome sequencing and annotation.</title>
        <authorList>
            <consortium name="The Broad Institute Genomics Platform"/>
            <consortium name="The Broad Institute Genome Sequencing Center for Infectious Disease"/>
            <person name="Wu L."/>
            <person name="Ma J."/>
        </authorList>
    </citation>
    <scope>NUCLEOTIDE SEQUENCE [LARGE SCALE GENOMIC DNA]</scope>
    <source>
        <strain evidence="3">JCM 17810</strain>
    </source>
</reference>
<comment type="caution">
    <text evidence="2">The sequence shown here is derived from an EMBL/GenBank/DDBJ whole genome shotgun (WGS) entry which is preliminary data.</text>
</comment>
<feature type="transmembrane region" description="Helical" evidence="1">
    <location>
        <begin position="117"/>
        <end position="137"/>
    </location>
</feature>
<feature type="transmembrane region" description="Helical" evidence="1">
    <location>
        <begin position="20"/>
        <end position="40"/>
    </location>
</feature>
<feature type="transmembrane region" description="Helical" evidence="1">
    <location>
        <begin position="93"/>
        <end position="111"/>
    </location>
</feature>
<name>A0ABP8L4Z2_9MICO</name>
<protein>
    <recommendedName>
        <fullName evidence="4">DUF3180 family protein</fullName>
    </recommendedName>
</protein>
<dbReference type="Proteomes" id="UP001500622">
    <property type="component" value="Unassembled WGS sequence"/>
</dbReference>
<keyword evidence="1" id="KW-0812">Transmembrane</keyword>
<feature type="transmembrane region" description="Helical" evidence="1">
    <location>
        <begin position="52"/>
        <end position="72"/>
    </location>
</feature>
<gene>
    <name evidence="2" type="ORF">GCM10023169_14970</name>
</gene>
<dbReference type="EMBL" id="BAABGN010000006">
    <property type="protein sequence ID" value="GAA4421735.1"/>
    <property type="molecule type" value="Genomic_DNA"/>
</dbReference>
<accession>A0ABP8L4Z2</accession>
<dbReference type="RefSeq" id="WP_345215631.1">
    <property type="nucleotide sequence ID" value="NZ_BAABGN010000006.1"/>
</dbReference>
<evidence type="ECO:0000313" key="2">
    <source>
        <dbReference type="EMBL" id="GAA4421735.1"/>
    </source>
</evidence>
<keyword evidence="1" id="KW-0472">Membrane</keyword>
<organism evidence="2 3">
    <name type="scientific">Georgenia halophila</name>
    <dbReference type="NCBI Taxonomy" id="620889"/>
    <lineage>
        <taxon>Bacteria</taxon>
        <taxon>Bacillati</taxon>
        <taxon>Actinomycetota</taxon>
        <taxon>Actinomycetes</taxon>
        <taxon>Micrococcales</taxon>
        <taxon>Bogoriellaceae</taxon>
        <taxon>Georgenia</taxon>
    </lineage>
</organism>
<evidence type="ECO:0000256" key="1">
    <source>
        <dbReference type="SAM" id="Phobius"/>
    </source>
</evidence>
<evidence type="ECO:0000313" key="3">
    <source>
        <dbReference type="Proteomes" id="UP001500622"/>
    </source>
</evidence>
<proteinExistence type="predicted"/>
<sequence>MSTSQHTVPKRPAALPRALVVAMSVRLVPLLVLVILSVAAGAAGHAMTDIPLAQWFVPCALMLVSAAGWLAGRRVLERCPGGREVRFTAAGRAGAVSLACNFLVIFPIIVLRDHPGGLVLVGGLLAVGAAALAYGMLDNVRRFVRWAEIDRDGLHDR</sequence>
<keyword evidence="1" id="KW-1133">Transmembrane helix</keyword>